<name>A0A839Q243_MYCIR</name>
<comment type="caution">
    <text evidence="1">The sequence shown here is derived from an EMBL/GenBank/DDBJ whole genome shotgun (WGS) entry which is preliminary data.</text>
</comment>
<proteinExistence type="predicted"/>
<reference evidence="1 2" key="1">
    <citation type="submission" date="2020-08" db="EMBL/GenBank/DDBJ databases">
        <title>The Agave Microbiome: Exploring the role of microbial communities in plant adaptations to desert environments.</title>
        <authorList>
            <person name="Partida-Martinez L.P."/>
        </authorList>
    </citation>
    <scope>NUCLEOTIDE SEQUENCE [LARGE SCALE GENOMIC DNA]</scope>
    <source>
        <strain evidence="1 2">AT2.18</strain>
    </source>
</reference>
<accession>A0A839Q243</accession>
<gene>
    <name evidence="1" type="ORF">FHR72_000956</name>
</gene>
<dbReference type="AlphaFoldDB" id="A0A839Q243"/>
<evidence type="ECO:0000313" key="1">
    <source>
        <dbReference type="EMBL" id="MBB2989493.1"/>
    </source>
</evidence>
<organism evidence="1 2">
    <name type="scientific">Mycolicibacterium iranicum</name>
    <name type="common">Mycobacterium iranicum</name>
    <dbReference type="NCBI Taxonomy" id="912594"/>
    <lineage>
        <taxon>Bacteria</taxon>
        <taxon>Bacillati</taxon>
        <taxon>Actinomycetota</taxon>
        <taxon>Actinomycetes</taxon>
        <taxon>Mycobacteriales</taxon>
        <taxon>Mycobacteriaceae</taxon>
        <taxon>Mycolicibacterium</taxon>
    </lineage>
</organism>
<dbReference type="Proteomes" id="UP000550501">
    <property type="component" value="Unassembled WGS sequence"/>
</dbReference>
<protein>
    <submittedName>
        <fullName evidence="1">Uncharacterized protein</fullName>
    </submittedName>
</protein>
<dbReference type="RefSeq" id="WP_183466786.1">
    <property type="nucleotide sequence ID" value="NZ_JACHVU010000002.1"/>
</dbReference>
<dbReference type="EMBL" id="JACHVU010000002">
    <property type="protein sequence ID" value="MBB2989493.1"/>
    <property type="molecule type" value="Genomic_DNA"/>
</dbReference>
<evidence type="ECO:0000313" key="2">
    <source>
        <dbReference type="Proteomes" id="UP000550501"/>
    </source>
</evidence>
<keyword evidence="2" id="KW-1185">Reference proteome</keyword>
<sequence length="55" mass="6174">MSIANSQAQHHDGRIGSATLFLALMMRRDSSVLAYLRTPEEIEDLTTAAWQLAER</sequence>